<dbReference type="Proteomes" id="UP000736787">
    <property type="component" value="Unassembled WGS sequence"/>
</dbReference>
<evidence type="ECO:0000313" key="1">
    <source>
        <dbReference type="EMBL" id="KAG2893742.1"/>
    </source>
</evidence>
<gene>
    <name evidence="1" type="ORF">PC117_g23696</name>
</gene>
<comment type="caution">
    <text evidence="1">The sequence shown here is derived from an EMBL/GenBank/DDBJ whole genome shotgun (WGS) entry which is preliminary data.</text>
</comment>
<dbReference type="EMBL" id="RCMK01001469">
    <property type="protein sequence ID" value="KAG2893742.1"/>
    <property type="molecule type" value="Genomic_DNA"/>
</dbReference>
<protein>
    <submittedName>
        <fullName evidence="1">Uncharacterized protein</fullName>
    </submittedName>
</protein>
<reference evidence="1" key="1">
    <citation type="submission" date="2018-10" db="EMBL/GenBank/DDBJ databases">
        <title>Effector identification in a new, highly contiguous assembly of the strawberry crown rot pathogen Phytophthora cactorum.</title>
        <authorList>
            <person name="Armitage A.D."/>
            <person name="Nellist C.F."/>
            <person name="Bates H."/>
            <person name="Vickerstaff R.J."/>
            <person name="Harrison R.J."/>
        </authorList>
    </citation>
    <scope>NUCLEOTIDE SEQUENCE</scope>
    <source>
        <strain evidence="1">4040</strain>
    </source>
</reference>
<proteinExistence type="predicted"/>
<sequence length="44" mass="4863">MGALFQKVITSIQETGRQCSEWLPYSPVAGLRPYKGTGELCNMT</sequence>
<organism evidence="1 2">
    <name type="scientific">Phytophthora cactorum</name>
    <dbReference type="NCBI Taxonomy" id="29920"/>
    <lineage>
        <taxon>Eukaryota</taxon>
        <taxon>Sar</taxon>
        <taxon>Stramenopiles</taxon>
        <taxon>Oomycota</taxon>
        <taxon>Peronosporomycetes</taxon>
        <taxon>Peronosporales</taxon>
        <taxon>Peronosporaceae</taxon>
        <taxon>Phytophthora</taxon>
    </lineage>
</organism>
<dbReference type="AlphaFoldDB" id="A0A8T1B2M4"/>
<name>A0A8T1B2M4_9STRA</name>
<accession>A0A8T1B2M4</accession>
<evidence type="ECO:0000313" key="2">
    <source>
        <dbReference type="Proteomes" id="UP000736787"/>
    </source>
</evidence>